<evidence type="ECO:0000256" key="1">
    <source>
        <dbReference type="ARBA" id="ARBA00005636"/>
    </source>
</evidence>
<dbReference type="EMBL" id="NEDP02005326">
    <property type="protein sequence ID" value="OWF41974.1"/>
    <property type="molecule type" value="Genomic_DNA"/>
</dbReference>
<dbReference type="SMART" id="SM01382">
    <property type="entry name" value="Ribosomal_L2_C"/>
    <property type="match status" value="1"/>
</dbReference>
<evidence type="ECO:0000313" key="7">
    <source>
        <dbReference type="Proteomes" id="UP000242188"/>
    </source>
</evidence>
<evidence type="ECO:0000259" key="4">
    <source>
        <dbReference type="SMART" id="SM01382"/>
    </source>
</evidence>
<reference evidence="6 7" key="1">
    <citation type="journal article" date="2017" name="Nat. Ecol. Evol.">
        <title>Scallop genome provides insights into evolution of bilaterian karyotype and development.</title>
        <authorList>
            <person name="Wang S."/>
            <person name="Zhang J."/>
            <person name="Jiao W."/>
            <person name="Li J."/>
            <person name="Xun X."/>
            <person name="Sun Y."/>
            <person name="Guo X."/>
            <person name="Huan P."/>
            <person name="Dong B."/>
            <person name="Zhang L."/>
            <person name="Hu X."/>
            <person name="Sun X."/>
            <person name="Wang J."/>
            <person name="Zhao C."/>
            <person name="Wang Y."/>
            <person name="Wang D."/>
            <person name="Huang X."/>
            <person name="Wang R."/>
            <person name="Lv J."/>
            <person name="Li Y."/>
            <person name="Zhang Z."/>
            <person name="Liu B."/>
            <person name="Lu W."/>
            <person name="Hui Y."/>
            <person name="Liang J."/>
            <person name="Zhou Z."/>
            <person name="Hou R."/>
            <person name="Li X."/>
            <person name="Liu Y."/>
            <person name="Li H."/>
            <person name="Ning X."/>
            <person name="Lin Y."/>
            <person name="Zhao L."/>
            <person name="Xing Q."/>
            <person name="Dou J."/>
            <person name="Li Y."/>
            <person name="Mao J."/>
            <person name="Guo H."/>
            <person name="Dou H."/>
            <person name="Li T."/>
            <person name="Mu C."/>
            <person name="Jiang W."/>
            <person name="Fu Q."/>
            <person name="Fu X."/>
            <person name="Miao Y."/>
            <person name="Liu J."/>
            <person name="Yu Q."/>
            <person name="Li R."/>
            <person name="Liao H."/>
            <person name="Li X."/>
            <person name="Kong Y."/>
            <person name="Jiang Z."/>
            <person name="Chourrout D."/>
            <person name="Li R."/>
            <person name="Bao Z."/>
        </authorList>
    </citation>
    <scope>NUCLEOTIDE SEQUENCE [LARGE SCALE GENOMIC DNA]</scope>
    <source>
        <strain evidence="6 7">PY_sf001</strain>
    </source>
</reference>
<dbReference type="Proteomes" id="UP000242188">
    <property type="component" value="Unassembled WGS sequence"/>
</dbReference>
<dbReference type="SMART" id="SM01383">
    <property type="entry name" value="Ribosomal_L2"/>
    <property type="match status" value="1"/>
</dbReference>
<name>A0A210PZP8_MIZYE</name>
<dbReference type="SUPFAM" id="SSF50104">
    <property type="entry name" value="Translation proteins SH3-like domain"/>
    <property type="match status" value="1"/>
</dbReference>
<evidence type="ECO:0000259" key="5">
    <source>
        <dbReference type="SMART" id="SM01383"/>
    </source>
</evidence>
<evidence type="ECO:0000256" key="2">
    <source>
        <dbReference type="ARBA" id="ARBA00022980"/>
    </source>
</evidence>
<dbReference type="STRING" id="6573.A0A210PZP8"/>
<comment type="caution">
    <text evidence="6">The sequence shown here is derived from an EMBL/GenBank/DDBJ whole genome shotgun (WGS) entry which is preliminary data.</text>
</comment>
<dbReference type="PANTHER" id="PTHR13691:SF73">
    <property type="entry name" value="LARGE RIBOSOMAL SUBUNIT PROTEIN UL2M"/>
    <property type="match status" value="1"/>
</dbReference>
<dbReference type="GO" id="GO:0005762">
    <property type="term" value="C:mitochondrial large ribosomal subunit"/>
    <property type="evidence" value="ECO:0007669"/>
    <property type="project" value="TreeGrafter"/>
</dbReference>
<dbReference type="InterPro" id="IPR008991">
    <property type="entry name" value="Translation_prot_SH3-like_sf"/>
</dbReference>
<dbReference type="OrthoDB" id="10262814at2759"/>
<keyword evidence="2 6" id="KW-0689">Ribosomal protein</keyword>
<dbReference type="InterPro" id="IPR022666">
    <property type="entry name" value="Ribosomal_uL2_RNA-bd_dom"/>
</dbReference>
<keyword evidence="3" id="KW-0687">Ribonucleoprotein</keyword>
<feature type="domain" description="Large ribosomal subunit protein uL2 C-terminal" evidence="4">
    <location>
        <begin position="159"/>
        <end position="277"/>
    </location>
</feature>
<dbReference type="GO" id="GO:0032543">
    <property type="term" value="P:mitochondrial translation"/>
    <property type="evidence" value="ECO:0007669"/>
    <property type="project" value="TreeGrafter"/>
</dbReference>
<dbReference type="AlphaFoldDB" id="A0A210PZP8"/>
<dbReference type="Pfam" id="PF00181">
    <property type="entry name" value="Ribosomal_L2_N"/>
    <property type="match status" value="1"/>
</dbReference>
<comment type="similarity">
    <text evidence="1">Belongs to the universal ribosomal protein uL2 family.</text>
</comment>
<protein>
    <submittedName>
        <fullName evidence="6">39S ribosomal protein L2, mitochondrial</fullName>
    </submittedName>
</protein>
<organism evidence="6 7">
    <name type="scientific">Mizuhopecten yessoensis</name>
    <name type="common">Japanese scallop</name>
    <name type="synonym">Patinopecten yessoensis</name>
    <dbReference type="NCBI Taxonomy" id="6573"/>
    <lineage>
        <taxon>Eukaryota</taxon>
        <taxon>Metazoa</taxon>
        <taxon>Spiralia</taxon>
        <taxon>Lophotrochozoa</taxon>
        <taxon>Mollusca</taxon>
        <taxon>Bivalvia</taxon>
        <taxon>Autobranchia</taxon>
        <taxon>Pteriomorphia</taxon>
        <taxon>Pectinida</taxon>
        <taxon>Pectinoidea</taxon>
        <taxon>Pectinidae</taxon>
        <taxon>Mizuhopecten</taxon>
    </lineage>
</organism>
<dbReference type="InterPro" id="IPR022669">
    <property type="entry name" value="Ribosomal_uL2_C"/>
</dbReference>
<dbReference type="Gene3D" id="2.40.50.140">
    <property type="entry name" value="Nucleic acid-binding proteins"/>
    <property type="match status" value="1"/>
</dbReference>
<dbReference type="PANTHER" id="PTHR13691">
    <property type="entry name" value="RIBOSOMAL PROTEIN L2"/>
    <property type="match status" value="1"/>
</dbReference>
<dbReference type="InterPro" id="IPR002171">
    <property type="entry name" value="Ribosomal_uL2"/>
</dbReference>
<dbReference type="SUPFAM" id="SSF50249">
    <property type="entry name" value="Nucleic acid-binding proteins"/>
    <property type="match status" value="1"/>
</dbReference>
<keyword evidence="7" id="KW-1185">Reference proteome</keyword>
<dbReference type="Gene3D" id="2.30.30.30">
    <property type="match status" value="1"/>
</dbReference>
<dbReference type="Pfam" id="PF03947">
    <property type="entry name" value="Ribosomal_L2_C"/>
    <property type="match status" value="1"/>
</dbReference>
<proteinExistence type="inferred from homology"/>
<dbReference type="InterPro" id="IPR012340">
    <property type="entry name" value="NA-bd_OB-fold"/>
</dbReference>
<evidence type="ECO:0000256" key="3">
    <source>
        <dbReference type="ARBA" id="ARBA00023274"/>
    </source>
</evidence>
<dbReference type="InterPro" id="IPR014722">
    <property type="entry name" value="Rib_uL2_dom2"/>
</dbReference>
<sequence length="295" mass="32769">MASLLCKRLLSTVCKVVSENGLSQQPFYQRYGIHTAAVLESKHRYSDKNIDLNKNTLRPQKLFKSGGRDPETGRVIYKRIGGGHKQSLRLISYEYNVPESKADIGYEKIIKVRKDPCRTAHIAIAATGNRKRYILASDGMQDGDIIRTHANIPDLPVTPELGNQYPVGSLPVGTIVHNIERWPGKGGRVARAAGSSGMITRKLDDNSVVISMPSKREMRVDQYSMATIGKVSNVGHQDVIIGKAGRNRWKGIRPSSGLKQKKSGYHGRKLNKPRAMANFIKIQAPTSTLFKQNHD</sequence>
<evidence type="ECO:0000313" key="6">
    <source>
        <dbReference type="EMBL" id="OWF41974.1"/>
    </source>
</evidence>
<dbReference type="GO" id="GO:0003723">
    <property type="term" value="F:RNA binding"/>
    <property type="evidence" value="ECO:0007669"/>
    <property type="project" value="TreeGrafter"/>
</dbReference>
<gene>
    <name evidence="6" type="ORF">KP79_PYT11010</name>
</gene>
<dbReference type="GO" id="GO:0003735">
    <property type="term" value="F:structural constituent of ribosome"/>
    <property type="evidence" value="ECO:0007669"/>
    <property type="project" value="InterPro"/>
</dbReference>
<accession>A0A210PZP8</accession>
<feature type="domain" description="Large ribosomal subunit protein uL2 RNA-binding" evidence="5">
    <location>
        <begin position="67"/>
        <end position="148"/>
    </location>
</feature>